<dbReference type="OrthoDB" id="59229at2759"/>
<evidence type="ECO:0000256" key="1">
    <source>
        <dbReference type="ARBA" id="ARBA00002963"/>
    </source>
</evidence>
<dbReference type="AlphaFoldDB" id="A0A0N1HSI0"/>
<evidence type="ECO:0000256" key="3">
    <source>
        <dbReference type="ARBA" id="ARBA00009734"/>
    </source>
</evidence>
<evidence type="ECO:0000256" key="2">
    <source>
        <dbReference type="ARBA" id="ARBA00004173"/>
    </source>
</evidence>
<protein>
    <recommendedName>
        <fullName evidence="9">Redox protein fmp46, mitochondrial</fullName>
    </recommendedName>
</protein>
<evidence type="ECO:0000313" key="7">
    <source>
        <dbReference type="EMBL" id="KPI41585.1"/>
    </source>
</evidence>
<dbReference type="Proteomes" id="UP000038010">
    <property type="component" value="Unassembled WGS sequence"/>
</dbReference>
<comment type="subcellular location">
    <subcellularLocation>
        <location evidence="2">Mitochondrion</location>
    </subcellularLocation>
</comment>
<evidence type="ECO:0000256" key="5">
    <source>
        <dbReference type="ARBA" id="ARBA00023002"/>
    </source>
</evidence>
<comment type="similarity">
    <text evidence="3">Belongs to the FMP46 family.</text>
</comment>
<dbReference type="InterPro" id="IPR012882">
    <property type="entry name" value="Fmp46"/>
</dbReference>
<gene>
    <name evidence="7" type="ORF">AB675_9295</name>
</gene>
<dbReference type="PANTHER" id="PTHR28071">
    <property type="entry name" value="REDOX PROTEIN FMP46, MITOCHONDRIAL-RELATED"/>
    <property type="match status" value="1"/>
</dbReference>
<dbReference type="GO" id="GO:0005739">
    <property type="term" value="C:mitochondrion"/>
    <property type="evidence" value="ECO:0007669"/>
    <property type="project" value="UniProtKB-SubCell"/>
</dbReference>
<dbReference type="SUPFAM" id="SSF52833">
    <property type="entry name" value="Thioredoxin-like"/>
    <property type="match status" value="1"/>
</dbReference>
<evidence type="ECO:0008006" key="9">
    <source>
        <dbReference type="Google" id="ProtNLM"/>
    </source>
</evidence>
<dbReference type="Pfam" id="PF07955">
    <property type="entry name" value="DUF1687"/>
    <property type="match status" value="1"/>
</dbReference>
<dbReference type="VEuPathDB" id="FungiDB:AB675_9295"/>
<sequence length="154" mass="16933">MGLADFWVKPFQSNMFRSKTKDVISIFHKSSVPASGRVVTLLKQASAHSQETATEDQASDHSAQNKFAAREPFDLDITEADPTPDQLKNIWEYLGSGGAAQLVKGASTESEALKKLKESGDNFNRPVVVDWNQGKAVVGDNESEILKLVRELNK</sequence>
<reference evidence="7 8" key="1">
    <citation type="submission" date="2015-06" db="EMBL/GenBank/DDBJ databases">
        <title>Draft genome of the ant-associated black yeast Phialophora attae CBS 131958.</title>
        <authorList>
            <person name="Moreno L.F."/>
            <person name="Stielow B.J."/>
            <person name="de Hoog S."/>
            <person name="Vicente V.A."/>
            <person name="Weiss V.A."/>
            <person name="de Vries M."/>
            <person name="Cruz L.M."/>
            <person name="Souza E.M."/>
        </authorList>
    </citation>
    <scope>NUCLEOTIDE SEQUENCE [LARGE SCALE GENOMIC DNA]</scope>
    <source>
        <strain evidence="7 8">CBS 131958</strain>
    </source>
</reference>
<dbReference type="GO" id="GO:0016491">
    <property type="term" value="F:oxidoreductase activity"/>
    <property type="evidence" value="ECO:0007669"/>
    <property type="project" value="UniProtKB-KW"/>
</dbReference>
<keyword evidence="8" id="KW-1185">Reference proteome</keyword>
<keyword evidence="4" id="KW-0809">Transit peptide</keyword>
<name>A0A0N1HSI0_9EURO</name>
<dbReference type="Gene3D" id="3.40.30.10">
    <property type="entry name" value="Glutaredoxin"/>
    <property type="match status" value="1"/>
</dbReference>
<dbReference type="InterPro" id="IPR036249">
    <property type="entry name" value="Thioredoxin-like_sf"/>
</dbReference>
<dbReference type="EMBL" id="LFJN01000009">
    <property type="protein sequence ID" value="KPI41585.1"/>
    <property type="molecule type" value="Genomic_DNA"/>
</dbReference>
<evidence type="ECO:0000256" key="4">
    <source>
        <dbReference type="ARBA" id="ARBA00022946"/>
    </source>
</evidence>
<keyword evidence="6" id="KW-0496">Mitochondrion</keyword>
<proteinExistence type="inferred from homology"/>
<accession>A0A0N1HSI0</accession>
<dbReference type="RefSeq" id="XP_018001548.1">
    <property type="nucleotide sequence ID" value="XM_018149815.1"/>
</dbReference>
<evidence type="ECO:0000313" key="8">
    <source>
        <dbReference type="Proteomes" id="UP000038010"/>
    </source>
</evidence>
<evidence type="ECO:0000256" key="6">
    <source>
        <dbReference type="ARBA" id="ARBA00023128"/>
    </source>
</evidence>
<dbReference type="GeneID" id="28741695"/>
<comment type="caution">
    <text evidence="7">The sequence shown here is derived from an EMBL/GenBank/DDBJ whole genome shotgun (WGS) entry which is preliminary data.</text>
</comment>
<organism evidence="7 8">
    <name type="scientific">Cyphellophora attinorum</name>
    <dbReference type="NCBI Taxonomy" id="1664694"/>
    <lineage>
        <taxon>Eukaryota</taxon>
        <taxon>Fungi</taxon>
        <taxon>Dikarya</taxon>
        <taxon>Ascomycota</taxon>
        <taxon>Pezizomycotina</taxon>
        <taxon>Eurotiomycetes</taxon>
        <taxon>Chaetothyriomycetidae</taxon>
        <taxon>Chaetothyriales</taxon>
        <taxon>Cyphellophoraceae</taxon>
        <taxon>Cyphellophora</taxon>
    </lineage>
</organism>
<comment type="function">
    <text evidence="1">Putative mitochondrial redox protein which could be involved in the reduction of small toxic molecules.</text>
</comment>
<dbReference type="PANTHER" id="PTHR28071:SF1">
    <property type="entry name" value="REDOX PROTEIN FMP46, MITOCHONDRIAL-RELATED"/>
    <property type="match status" value="1"/>
</dbReference>
<keyword evidence="5" id="KW-0560">Oxidoreductase</keyword>